<evidence type="ECO:0000256" key="3">
    <source>
        <dbReference type="ARBA" id="ARBA00023163"/>
    </source>
</evidence>
<reference evidence="5" key="1">
    <citation type="journal article" date="2023" name="PeerJ">
        <title>Selection and evaluation of lactic acid bacteria from chicken feces in Thailand as potential probiotics.</title>
        <authorList>
            <person name="Khurajog B."/>
            <person name="Disastra Y."/>
            <person name="Lawwyne L.D."/>
            <person name="Sirichokchatchawan W."/>
            <person name="Niyomtham W."/>
            <person name="Yindee J."/>
            <person name="Hampson D.J."/>
            <person name="Prapasarakul N."/>
        </authorList>
    </citation>
    <scope>NUCLEOTIDE SEQUENCE</scope>
    <source>
        <strain evidence="5">BF9</strain>
    </source>
</reference>
<protein>
    <submittedName>
        <fullName evidence="5">MarR family transcriptional regulator</fullName>
    </submittedName>
</protein>
<dbReference type="PROSITE" id="PS50995">
    <property type="entry name" value="HTH_MARR_2"/>
    <property type="match status" value="1"/>
</dbReference>
<dbReference type="InterPro" id="IPR023187">
    <property type="entry name" value="Tscrpt_reg_MarR-type_CS"/>
</dbReference>
<dbReference type="InterPro" id="IPR036388">
    <property type="entry name" value="WH-like_DNA-bd_sf"/>
</dbReference>
<feature type="domain" description="HTH marR-type" evidence="4">
    <location>
        <begin position="2"/>
        <end position="144"/>
    </location>
</feature>
<dbReference type="PANTHER" id="PTHR35790:SF4">
    <property type="entry name" value="HTH-TYPE TRANSCRIPTIONAL REGULATOR PCHR"/>
    <property type="match status" value="1"/>
</dbReference>
<evidence type="ECO:0000259" key="4">
    <source>
        <dbReference type="PROSITE" id="PS50995"/>
    </source>
</evidence>
<dbReference type="GeneID" id="57365061"/>
<dbReference type="GO" id="GO:0003677">
    <property type="term" value="F:DNA binding"/>
    <property type="evidence" value="ECO:0007669"/>
    <property type="project" value="UniProtKB-KW"/>
</dbReference>
<organism evidence="5 6">
    <name type="scientific">Pediococcus acidilactici</name>
    <dbReference type="NCBI Taxonomy" id="1254"/>
    <lineage>
        <taxon>Bacteria</taxon>
        <taxon>Bacillati</taxon>
        <taxon>Bacillota</taxon>
        <taxon>Bacilli</taxon>
        <taxon>Lactobacillales</taxon>
        <taxon>Lactobacillaceae</taxon>
        <taxon>Pediococcus</taxon>
        <taxon>Pediococcus acidilactici group</taxon>
    </lineage>
</organism>
<name>A0AAN6BFW0_PEDAC</name>
<dbReference type="SMART" id="SM00347">
    <property type="entry name" value="HTH_MARR"/>
    <property type="match status" value="1"/>
</dbReference>
<keyword evidence="1" id="KW-0805">Transcription regulation</keyword>
<gene>
    <name evidence="5" type="ORF">R0G89_08350</name>
</gene>
<evidence type="ECO:0000256" key="1">
    <source>
        <dbReference type="ARBA" id="ARBA00023015"/>
    </source>
</evidence>
<accession>A0AAN6BFW0</accession>
<dbReference type="SUPFAM" id="SSF46785">
    <property type="entry name" value="Winged helix' DNA-binding domain"/>
    <property type="match status" value="1"/>
</dbReference>
<sequence>MNNELFAELKKYREHSNKTTIKKMLSNPNLSNVFQKLSITELDVIALIADTNPKISDLLPHVNMTQGAVSKLVNRLVKNSFVEKYHKENNQKDTYLRLTALGKQAEKAHQQFHVELNKQLNQAVKNFSEKEIETATKVLKQINKVRDTLD</sequence>
<proteinExistence type="predicted"/>
<dbReference type="GO" id="GO:0003700">
    <property type="term" value="F:DNA-binding transcription factor activity"/>
    <property type="evidence" value="ECO:0007669"/>
    <property type="project" value="InterPro"/>
</dbReference>
<dbReference type="AlphaFoldDB" id="A0AAN6BFW0"/>
<dbReference type="Pfam" id="PF01047">
    <property type="entry name" value="MarR"/>
    <property type="match status" value="1"/>
</dbReference>
<dbReference type="Proteomes" id="UP001280897">
    <property type="component" value="Unassembled WGS sequence"/>
</dbReference>
<dbReference type="PROSITE" id="PS01117">
    <property type="entry name" value="HTH_MARR_1"/>
    <property type="match status" value="1"/>
</dbReference>
<evidence type="ECO:0000313" key="6">
    <source>
        <dbReference type="Proteomes" id="UP001280897"/>
    </source>
</evidence>
<dbReference type="PANTHER" id="PTHR35790">
    <property type="entry name" value="HTH-TYPE TRANSCRIPTIONAL REGULATOR PCHR"/>
    <property type="match status" value="1"/>
</dbReference>
<evidence type="ECO:0000313" key="5">
    <source>
        <dbReference type="EMBL" id="MDV2621736.1"/>
    </source>
</evidence>
<dbReference type="EMBL" id="JAWJAV010000005">
    <property type="protein sequence ID" value="MDV2621736.1"/>
    <property type="molecule type" value="Genomic_DNA"/>
</dbReference>
<reference evidence="5" key="2">
    <citation type="submission" date="2023-10" db="EMBL/GenBank/DDBJ databases">
        <authorList>
            <person name="Khurajog B."/>
        </authorList>
    </citation>
    <scope>NUCLEOTIDE SEQUENCE</scope>
    <source>
        <strain evidence="5">BF9</strain>
    </source>
</reference>
<dbReference type="InterPro" id="IPR052067">
    <property type="entry name" value="Metal_resp_HTH_trans_reg"/>
</dbReference>
<dbReference type="InterPro" id="IPR000835">
    <property type="entry name" value="HTH_MarR-typ"/>
</dbReference>
<dbReference type="Gene3D" id="1.10.10.10">
    <property type="entry name" value="Winged helix-like DNA-binding domain superfamily/Winged helix DNA-binding domain"/>
    <property type="match status" value="1"/>
</dbReference>
<keyword evidence="2" id="KW-0238">DNA-binding</keyword>
<evidence type="ECO:0000256" key="2">
    <source>
        <dbReference type="ARBA" id="ARBA00023125"/>
    </source>
</evidence>
<dbReference type="RefSeq" id="WP_005919451.1">
    <property type="nucleotide sequence ID" value="NZ_BJMF01000014.1"/>
</dbReference>
<comment type="caution">
    <text evidence="5">The sequence shown here is derived from an EMBL/GenBank/DDBJ whole genome shotgun (WGS) entry which is preliminary data.</text>
</comment>
<dbReference type="InterPro" id="IPR036390">
    <property type="entry name" value="WH_DNA-bd_sf"/>
</dbReference>
<keyword evidence="3" id="KW-0804">Transcription</keyword>